<keyword evidence="3 6" id="KW-0812">Transmembrane</keyword>
<evidence type="ECO:0000256" key="2">
    <source>
        <dbReference type="ARBA" id="ARBA00006803"/>
    </source>
</evidence>
<protein>
    <submittedName>
        <fullName evidence="7">Uncharacterized protein</fullName>
    </submittedName>
</protein>
<dbReference type="Pfam" id="PF03125">
    <property type="entry name" value="Sre"/>
    <property type="match status" value="1"/>
</dbReference>
<keyword evidence="4 6" id="KW-1133">Transmembrane helix</keyword>
<reference evidence="7" key="2">
    <citation type="submission" date="2022-06" db="UniProtKB">
        <authorList>
            <consortium name="EnsemblMetazoa"/>
        </authorList>
    </citation>
    <scope>IDENTIFICATION</scope>
    <source>
        <strain evidence="7">DF5081</strain>
    </source>
</reference>
<dbReference type="PANTHER" id="PTHR47757:SF1">
    <property type="entry name" value="SERPENTINE RECEPTOR, CLASS E (EPSILON)"/>
    <property type="match status" value="1"/>
</dbReference>
<reference evidence="8" key="1">
    <citation type="submission" date="2010-08" db="EMBL/GenBank/DDBJ databases">
        <authorList>
            <consortium name="Caenorhabditis japonica Sequencing Consortium"/>
            <person name="Wilson R.K."/>
        </authorList>
    </citation>
    <scope>NUCLEOTIDE SEQUENCE [LARGE SCALE GENOMIC DNA]</scope>
    <source>
        <strain evidence="8">DF5081</strain>
    </source>
</reference>
<organism evidence="7 8">
    <name type="scientific">Caenorhabditis japonica</name>
    <dbReference type="NCBI Taxonomy" id="281687"/>
    <lineage>
        <taxon>Eukaryota</taxon>
        <taxon>Metazoa</taxon>
        <taxon>Ecdysozoa</taxon>
        <taxon>Nematoda</taxon>
        <taxon>Chromadorea</taxon>
        <taxon>Rhabditida</taxon>
        <taxon>Rhabditina</taxon>
        <taxon>Rhabditomorpha</taxon>
        <taxon>Rhabditoidea</taxon>
        <taxon>Rhabditidae</taxon>
        <taxon>Peloderinae</taxon>
        <taxon>Caenorhabditis</taxon>
    </lineage>
</organism>
<evidence type="ECO:0000256" key="1">
    <source>
        <dbReference type="ARBA" id="ARBA00004141"/>
    </source>
</evidence>
<dbReference type="GO" id="GO:0007606">
    <property type="term" value="P:sensory perception of chemical stimulus"/>
    <property type="evidence" value="ECO:0007669"/>
    <property type="project" value="InterPro"/>
</dbReference>
<evidence type="ECO:0000313" key="7">
    <source>
        <dbReference type="EnsemblMetazoa" id="CJA38040b.1"/>
    </source>
</evidence>
<name>A0A8R1IVT7_CAEJA</name>
<comment type="similarity">
    <text evidence="2">Belongs to the nematode receptor-like protein sre family.</text>
</comment>
<evidence type="ECO:0000256" key="3">
    <source>
        <dbReference type="ARBA" id="ARBA00022692"/>
    </source>
</evidence>
<proteinExistence type="inferred from homology"/>
<dbReference type="InterPro" id="IPR053365">
    <property type="entry name" value="Nematode_rcpt-like"/>
</dbReference>
<feature type="transmembrane region" description="Helical" evidence="6">
    <location>
        <begin position="26"/>
        <end position="46"/>
    </location>
</feature>
<feature type="transmembrane region" description="Helical" evidence="6">
    <location>
        <begin position="130"/>
        <end position="150"/>
    </location>
</feature>
<evidence type="ECO:0000256" key="4">
    <source>
        <dbReference type="ARBA" id="ARBA00022989"/>
    </source>
</evidence>
<evidence type="ECO:0000256" key="6">
    <source>
        <dbReference type="SAM" id="Phobius"/>
    </source>
</evidence>
<evidence type="ECO:0000313" key="8">
    <source>
        <dbReference type="Proteomes" id="UP000005237"/>
    </source>
</evidence>
<dbReference type="InterPro" id="IPR004151">
    <property type="entry name" value="7TM_GPCR_serpentine_rcpt_Sre"/>
</dbReference>
<dbReference type="GO" id="GO:0016020">
    <property type="term" value="C:membrane"/>
    <property type="evidence" value="ECO:0007669"/>
    <property type="project" value="UniProtKB-SubCell"/>
</dbReference>
<dbReference type="AlphaFoldDB" id="A0A8R1IVT7"/>
<dbReference type="Proteomes" id="UP000005237">
    <property type="component" value="Unassembled WGS sequence"/>
</dbReference>
<comment type="subcellular location">
    <subcellularLocation>
        <location evidence="1">Membrane</location>
        <topology evidence="1">Multi-pass membrane protein</topology>
    </subcellularLocation>
</comment>
<dbReference type="EnsemblMetazoa" id="CJA38040b.1">
    <property type="protein sequence ID" value="CJA38040b.1"/>
    <property type="gene ID" value="WBGene00213887"/>
</dbReference>
<dbReference type="PANTHER" id="PTHR47757">
    <property type="entry name" value="SERPENTINE RECEPTOR, CLASS E (EPSILON)-RELATED"/>
    <property type="match status" value="1"/>
</dbReference>
<sequence>MILRVNGTSETIWLPVYTLNGDHESLYLILGALEIISYLITALVVLKTCRIIAKSRQFHGNMNLLVVCFMAQWFEALLSKIAIMPYQMYTILWYINERMRRNFSKPGAFRLAQQFQVKENIRHIMLTKNIICSATVYVAISCSLLMILVFDMVPEWLKNPLAHCVENCIFLNPLLICTVSMFSEPAWKKEFIQSIPLVSHVFSADKQSLENKKSLRPVEETEMYFNQFKMAWV</sequence>
<accession>A0A8R1IVT7</accession>
<keyword evidence="5 6" id="KW-0472">Membrane</keyword>
<keyword evidence="8" id="KW-1185">Reference proteome</keyword>
<evidence type="ECO:0000256" key="5">
    <source>
        <dbReference type="ARBA" id="ARBA00023136"/>
    </source>
</evidence>